<gene>
    <name evidence="3" type="ORF">LY89DRAFT_581937</name>
</gene>
<reference evidence="3 4" key="1">
    <citation type="submission" date="2015-10" db="EMBL/GenBank/DDBJ databases">
        <title>Full genome of DAOMC 229536 Phialocephala scopiformis, a fungal endophyte of spruce producing the potent anti-insectan compound rugulosin.</title>
        <authorList>
            <consortium name="DOE Joint Genome Institute"/>
            <person name="Walker A.K."/>
            <person name="Frasz S.L."/>
            <person name="Seifert K.A."/>
            <person name="Miller J.D."/>
            <person name="Mondo S.J."/>
            <person name="Labutti K."/>
            <person name="Lipzen A."/>
            <person name="Dockter R."/>
            <person name="Kennedy M."/>
            <person name="Grigoriev I.V."/>
            <person name="Spatafora J.W."/>
        </authorList>
    </citation>
    <scope>NUCLEOTIDE SEQUENCE [LARGE SCALE GENOMIC DNA]</scope>
    <source>
        <strain evidence="3 4">CBS 120377</strain>
    </source>
</reference>
<feature type="non-terminal residue" evidence="3">
    <location>
        <position position="286"/>
    </location>
</feature>
<dbReference type="GeneID" id="28818860"/>
<sequence>MAFLDRRLLELSATSSSNDWAAGARVLQAACYFWHGGTKAQRSLSGLLQSLIYQLCLKRPEALLEVISKQRRDYFLLQAAQERMWTQTVPWTLEELKTCLNSLLQNRQTLTRRASDNHFRFMLLIDGLDEFDGTDQDRQNLNELLVSLSQRSNVKFCLSSRLWVIYKVAFEGYPQLRLEDLTHKDIEVFVTGSLRKNKYFEQMELRSPNLISNVTTEIVRKANGVFLWVRLVNTILKVVTDGCKTPQLLKILDTLPPDLDDLFTRMVRSVNPLYQDEASIIMQIAL</sequence>
<dbReference type="Proteomes" id="UP000070700">
    <property type="component" value="Unassembled WGS sequence"/>
</dbReference>
<evidence type="ECO:0000259" key="2">
    <source>
        <dbReference type="Pfam" id="PF24883"/>
    </source>
</evidence>
<organism evidence="3 4">
    <name type="scientific">Mollisia scopiformis</name>
    <name type="common">Conifer needle endophyte fungus</name>
    <name type="synonym">Phialocephala scopiformis</name>
    <dbReference type="NCBI Taxonomy" id="149040"/>
    <lineage>
        <taxon>Eukaryota</taxon>
        <taxon>Fungi</taxon>
        <taxon>Dikarya</taxon>
        <taxon>Ascomycota</taxon>
        <taxon>Pezizomycotina</taxon>
        <taxon>Leotiomycetes</taxon>
        <taxon>Helotiales</taxon>
        <taxon>Mollisiaceae</taxon>
        <taxon>Mollisia</taxon>
    </lineage>
</organism>
<accession>A0A194XGU1</accession>
<dbReference type="KEGG" id="psco:LY89DRAFT_581937"/>
<dbReference type="PANTHER" id="PTHR10039">
    <property type="entry name" value="AMELOGENIN"/>
    <property type="match status" value="1"/>
</dbReference>
<dbReference type="EMBL" id="KQ947412">
    <property type="protein sequence ID" value="KUJ18987.1"/>
    <property type="molecule type" value="Genomic_DNA"/>
</dbReference>
<dbReference type="OrthoDB" id="443402at2759"/>
<evidence type="ECO:0000256" key="1">
    <source>
        <dbReference type="ARBA" id="ARBA00022737"/>
    </source>
</evidence>
<feature type="domain" description="Nephrocystin 3-like N-terminal" evidence="2">
    <location>
        <begin position="28"/>
        <end position="161"/>
    </location>
</feature>
<dbReference type="PANTHER" id="PTHR10039:SF5">
    <property type="entry name" value="NACHT DOMAIN-CONTAINING PROTEIN"/>
    <property type="match status" value="1"/>
</dbReference>
<protein>
    <recommendedName>
        <fullName evidence="2">Nephrocystin 3-like N-terminal domain-containing protein</fullName>
    </recommendedName>
</protein>
<keyword evidence="1" id="KW-0677">Repeat</keyword>
<keyword evidence="4" id="KW-1185">Reference proteome</keyword>
<dbReference type="AlphaFoldDB" id="A0A194XGU1"/>
<dbReference type="InParanoid" id="A0A194XGU1"/>
<evidence type="ECO:0000313" key="3">
    <source>
        <dbReference type="EMBL" id="KUJ18987.1"/>
    </source>
</evidence>
<evidence type="ECO:0000313" key="4">
    <source>
        <dbReference type="Proteomes" id="UP000070700"/>
    </source>
</evidence>
<proteinExistence type="predicted"/>
<dbReference type="RefSeq" id="XP_018073342.1">
    <property type="nucleotide sequence ID" value="XM_018209134.1"/>
</dbReference>
<name>A0A194XGU1_MOLSC</name>
<dbReference type="STRING" id="149040.A0A194XGU1"/>
<dbReference type="InterPro" id="IPR056884">
    <property type="entry name" value="NPHP3-like_N"/>
</dbReference>
<dbReference type="Pfam" id="PF24883">
    <property type="entry name" value="NPHP3_N"/>
    <property type="match status" value="1"/>
</dbReference>